<accession>R0KNJ0</accession>
<feature type="region of interest" description="Disordered" evidence="1">
    <location>
        <begin position="418"/>
        <end position="442"/>
    </location>
</feature>
<feature type="transmembrane region" description="Helical" evidence="2">
    <location>
        <begin position="198"/>
        <end position="216"/>
    </location>
</feature>
<feature type="region of interest" description="Disordered" evidence="1">
    <location>
        <begin position="140"/>
        <end position="160"/>
    </location>
</feature>
<dbReference type="eggNOG" id="ENOG502RXR7">
    <property type="taxonomic scope" value="Eukaryota"/>
</dbReference>
<name>R0KNJ0_EXST2</name>
<dbReference type="PANTHER" id="PTHR42032:SF1">
    <property type="entry name" value="YALI0E30679P"/>
    <property type="match status" value="1"/>
</dbReference>
<keyword evidence="2" id="KW-0812">Transmembrane</keyword>
<feature type="non-terminal residue" evidence="3">
    <location>
        <position position="1"/>
    </location>
</feature>
<dbReference type="AlphaFoldDB" id="R0KNJ0"/>
<keyword evidence="2" id="KW-0472">Membrane</keyword>
<dbReference type="EMBL" id="KB908515">
    <property type="protein sequence ID" value="EOA89482.1"/>
    <property type="molecule type" value="Genomic_DNA"/>
</dbReference>
<keyword evidence="2" id="KW-1133">Transmembrane helix</keyword>
<organism evidence="3 4">
    <name type="scientific">Exserohilum turcicum (strain 28A)</name>
    <name type="common">Northern leaf blight fungus</name>
    <name type="synonym">Setosphaeria turcica</name>
    <dbReference type="NCBI Taxonomy" id="671987"/>
    <lineage>
        <taxon>Eukaryota</taxon>
        <taxon>Fungi</taxon>
        <taxon>Dikarya</taxon>
        <taxon>Ascomycota</taxon>
        <taxon>Pezizomycotina</taxon>
        <taxon>Dothideomycetes</taxon>
        <taxon>Pleosporomycetidae</taxon>
        <taxon>Pleosporales</taxon>
        <taxon>Pleosporineae</taxon>
        <taxon>Pleosporaceae</taxon>
        <taxon>Exserohilum</taxon>
    </lineage>
</organism>
<dbReference type="PANTHER" id="PTHR42032">
    <property type="entry name" value="YALI0E30679P"/>
    <property type="match status" value="1"/>
</dbReference>
<dbReference type="GeneID" id="19405396"/>
<dbReference type="Proteomes" id="UP000016935">
    <property type="component" value="Unassembled WGS sequence"/>
</dbReference>
<reference evidence="3 4" key="2">
    <citation type="journal article" date="2013" name="PLoS Genet.">
        <title>Comparative genome structure, secondary metabolite, and effector coding capacity across Cochliobolus pathogens.</title>
        <authorList>
            <person name="Condon B.J."/>
            <person name="Leng Y."/>
            <person name="Wu D."/>
            <person name="Bushley K.E."/>
            <person name="Ohm R.A."/>
            <person name="Otillar R."/>
            <person name="Martin J."/>
            <person name="Schackwitz W."/>
            <person name="Grimwood J."/>
            <person name="MohdZainudin N."/>
            <person name="Xue C."/>
            <person name="Wang R."/>
            <person name="Manning V.A."/>
            <person name="Dhillon B."/>
            <person name="Tu Z.J."/>
            <person name="Steffenson B.J."/>
            <person name="Salamov A."/>
            <person name="Sun H."/>
            <person name="Lowry S."/>
            <person name="LaButti K."/>
            <person name="Han J."/>
            <person name="Copeland A."/>
            <person name="Lindquist E."/>
            <person name="Barry K."/>
            <person name="Schmutz J."/>
            <person name="Baker S.E."/>
            <person name="Ciuffetti L.M."/>
            <person name="Grigoriev I.V."/>
            <person name="Zhong S."/>
            <person name="Turgeon B.G."/>
        </authorList>
    </citation>
    <scope>NUCLEOTIDE SEQUENCE [LARGE SCALE GENOMIC DNA]</scope>
    <source>
        <strain evidence="4">28A</strain>
    </source>
</reference>
<evidence type="ECO:0000313" key="3">
    <source>
        <dbReference type="EMBL" id="EOA89482.1"/>
    </source>
</evidence>
<feature type="compositionally biased region" description="Polar residues" evidence="1">
    <location>
        <begin position="429"/>
        <end position="442"/>
    </location>
</feature>
<feature type="non-terminal residue" evidence="3">
    <location>
        <position position="442"/>
    </location>
</feature>
<evidence type="ECO:0000256" key="2">
    <source>
        <dbReference type="SAM" id="Phobius"/>
    </source>
</evidence>
<sequence length="442" mass="48388">QLRQKMLNRAATFAEGAPSASSALPASLSRRRSSLVSDLSDTRHSFRSSTDNLLRAGGRNDTDAQAAADEPPRWIALPVVAAVVPAMIGLTVENGADMATDVLILVLAGWFLHCSVKVPWDWYRDAQQRRYLSDEAAEPYSDTIHQEKDDGVDGTPEAAAEAATELRADGITTPTAPTAASASAAQQEARRALKRSEVLAFVGCFFGPLLGALLMHTVRGQLMRAEGIVSDANLSIFLLIAEIPPVNRLIKMRTERILHLQRIVREAPREPVGPADAQQLSQRIAELEGRLDGVRTPNHHAAIDVDKISAEVRQTTQLQLDALNRAVRRYEKRHMAQSLQIEARFQDLEARLQDALALAAAAARTGRQPGIMTLTVAWLVRTASHTLQLTWDVAMYPFRTAAVALRVVKSLLVRDEPQAKRRAKGGQVNGYTPISTSRMQSK</sequence>
<dbReference type="RefSeq" id="XP_008022959.1">
    <property type="nucleotide sequence ID" value="XM_008024768.1"/>
</dbReference>
<evidence type="ECO:0000256" key="1">
    <source>
        <dbReference type="SAM" id="MobiDB-lite"/>
    </source>
</evidence>
<evidence type="ECO:0000313" key="4">
    <source>
        <dbReference type="Proteomes" id="UP000016935"/>
    </source>
</evidence>
<feature type="transmembrane region" description="Helical" evidence="2">
    <location>
        <begin position="74"/>
        <end position="92"/>
    </location>
</feature>
<reference evidence="3 4" key="1">
    <citation type="journal article" date="2012" name="PLoS Pathog.">
        <title>Diverse lifestyles and strategies of plant pathogenesis encoded in the genomes of eighteen Dothideomycetes fungi.</title>
        <authorList>
            <person name="Ohm R.A."/>
            <person name="Feau N."/>
            <person name="Henrissat B."/>
            <person name="Schoch C.L."/>
            <person name="Horwitz B.A."/>
            <person name="Barry K.W."/>
            <person name="Condon B.J."/>
            <person name="Copeland A.C."/>
            <person name="Dhillon B."/>
            <person name="Glaser F."/>
            <person name="Hesse C.N."/>
            <person name="Kosti I."/>
            <person name="LaButti K."/>
            <person name="Lindquist E.A."/>
            <person name="Lucas S."/>
            <person name="Salamov A.A."/>
            <person name="Bradshaw R.E."/>
            <person name="Ciuffetti L."/>
            <person name="Hamelin R.C."/>
            <person name="Kema G.H.J."/>
            <person name="Lawrence C."/>
            <person name="Scott J.A."/>
            <person name="Spatafora J.W."/>
            <person name="Turgeon B.G."/>
            <person name="de Wit P.J.G.M."/>
            <person name="Zhong S."/>
            <person name="Goodwin S.B."/>
            <person name="Grigoriev I.V."/>
        </authorList>
    </citation>
    <scope>NUCLEOTIDE SEQUENCE [LARGE SCALE GENOMIC DNA]</scope>
    <source>
        <strain evidence="4">28A</strain>
    </source>
</reference>
<dbReference type="HOGENOM" id="CLU_025640_2_0_1"/>
<keyword evidence="4" id="KW-1185">Reference proteome</keyword>
<protein>
    <submittedName>
        <fullName evidence="3">Uncharacterized protein</fullName>
    </submittedName>
</protein>
<proteinExistence type="predicted"/>
<gene>
    <name evidence="3" type="ORF">SETTUDRAFT_75350</name>
</gene>
<dbReference type="STRING" id="671987.R0KNJ0"/>
<feature type="transmembrane region" description="Helical" evidence="2">
    <location>
        <begin position="98"/>
        <end position="120"/>
    </location>
</feature>
<dbReference type="OrthoDB" id="5422510at2759"/>